<dbReference type="Proteomes" id="UP000196158">
    <property type="component" value="Unassembled WGS sequence"/>
</dbReference>
<dbReference type="AlphaFoldDB" id="A0A1X7R355"/>
<organism evidence="1 2">
    <name type="scientific">Maudiozyma saulgeensis</name>
    <dbReference type="NCBI Taxonomy" id="1789683"/>
    <lineage>
        <taxon>Eukaryota</taxon>
        <taxon>Fungi</taxon>
        <taxon>Dikarya</taxon>
        <taxon>Ascomycota</taxon>
        <taxon>Saccharomycotina</taxon>
        <taxon>Saccharomycetes</taxon>
        <taxon>Saccharomycetales</taxon>
        <taxon>Saccharomycetaceae</taxon>
        <taxon>Maudiozyma</taxon>
    </lineage>
</organism>
<evidence type="ECO:0000313" key="1">
    <source>
        <dbReference type="EMBL" id="SMN19919.1"/>
    </source>
</evidence>
<evidence type="ECO:0008006" key="3">
    <source>
        <dbReference type="Google" id="ProtNLM"/>
    </source>
</evidence>
<dbReference type="InterPro" id="IPR011990">
    <property type="entry name" value="TPR-like_helical_dom_sf"/>
</dbReference>
<sequence>MSLIRVKYVTTQQAYLFPQISRSIHGTSTNLGSNVKAKLDELRKHDVVLRKTSKDLSRLEKQRSVQTKKKLKTAYSKPIAYKKIKKYNLESDLVTTGSTPNLGPTSDDNLQVLAKTNDKRLIYTVLGITGEQLRDSVLVSNDVAKFIRRGQLEKAIFLAKLAKHKGAAAMNVIMKHYLEDLNSPRSALQIYNWRKKVDVPLNEYSNTILFSGLAKQKKPFSKTLGMSVYNIVDRLIIDNKLNQTEYNAALGALCNCVDVSYAFKLFQRKHLVKGIHYDAISMMWMVRTSSKVRTSSLFTEVFNELVSLINKNQVDDKLLFEICKTLHNKDKYNSSLLMAVNKYFEIPASDAWNNALKRTSSLSGDLKLPELEKWNIKRRFPLNKHIIGLLLKNSVKTRSYNLGVSLYEEVKESNANLIDIDIFHSYLNLVIESSSADCVDKLLEAIKEADQKNLNYISKHTITLGYMALKKGARKARFNTSPERVADLFQKCDSFVSHYDSKYSKDLQCNVYSRESWLYLFQIVRELNSKDGFILESKEFILEQYLKTVRAGEFDTKNLQSEDYSKEIYLQLEAVRLLSSIAEDLKIKNDDDLDITVMKDDNFLRRRLILRLKGRLLLHIKELENALQKGTKIEPTNSQWSIKQLATRIADKNYGGNEAVIYEERNSLNTKNN</sequence>
<gene>
    <name evidence="1" type="ORF">KASA_0O05313G</name>
</gene>
<proteinExistence type="predicted"/>
<dbReference type="EMBL" id="FXLY01000004">
    <property type="protein sequence ID" value="SMN19919.1"/>
    <property type="molecule type" value="Genomic_DNA"/>
</dbReference>
<reference evidence="1 2" key="1">
    <citation type="submission" date="2017-04" db="EMBL/GenBank/DDBJ databases">
        <authorList>
            <person name="Afonso C.L."/>
            <person name="Miller P.J."/>
            <person name="Scott M.A."/>
            <person name="Spackman E."/>
            <person name="Goraichik I."/>
            <person name="Dimitrov K.M."/>
            <person name="Suarez D.L."/>
            <person name="Swayne D.E."/>
        </authorList>
    </citation>
    <scope>NUCLEOTIDE SEQUENCE [LARGE SCALE GENOMIC DNA]</scope>
</reference>
<protein>
    <recommendedName>
        <fullName evidence="3">Mitochondrial group I intron splicing factor CCM1</fullName>
    </recommendedName>
</protein>
<evidence type="ECO:0000313" key="2">
    <source>
        <dbReference type="Proteomes" id="UP000196158"/>
    </source>
</evidence>
<keyword evidence="2" id="KW-1185">Reference proteome</keyword>
<dbReference type="OrthoDB" id="185373at2759"/>
<name>A0A1X7R355_9SACH</name>
<accession>A0A1X7R355</accession>
<dbReference type="Gene3D" id="1.25.40.10">
    <property type="entry name" value="Tetratricopeptide repeat domain"/>
    <property type="match status" value="1"/>
</dbReference>